<organism evidence="2 3">
    <name type="scientific">Polychaeton citri CBS 116435</name>
    <dbReference type="NCBI Taxonomy" id="1314669"/>
    <lineage>
        <taxon>Eukaryota</taxon>
        <taxon>Fungi</taxon>
        <taxon>Dikarya</taxon>
        <taxon>Ascomycota</taxon>
        <taxon>Pezizomycotina</taxon>
        <taxon>Dothideomycetes</taxon>
        <taxon>Dothideomycetidae</taxon>
        <taxon>Capnodiales</taxon>
        <taxon>Capnodiaceae</taxon>
        <taxon>Polychaeton</taxon>
    </lineage>
</organism>
<evidence type="ECO:0000256" key="1">
    <source>
        <dbReference type="SAM" id="MobiDB-lite"/>
    </source>
</evidence>
<dbReference type="AlphaFoldDB" id="A0A9P4UKJ8"/>
<reference evidence="2" key="1">
    <citation type="journal article" date="2020" name="Stud. Mycol.">
        <title>101 Dothideomycetes genomes: a test case for predicting lifestyles and emergence of pathogens.</title>
        <authorList>
            <person name="Haridas S."/>
            <person name="Albert R."/>
            <person name="Binder M."/>
            <person name="Bloem J."/>
            <person name="Labutti K."/>
            <person name="Salamov A."/>
            <person name="Andreopoulos B."/>
            <person name="Baker S."/>
            <person name="Barry K."/>
            <person name="Bills G."/>
            <person name="Bluhm B."/>
            <person name="Cannon C."/>
            <person name="Castanera R."/>
            <person name="Culley D."/>
            <person name="Daum C."/>
            <person name="Ezra D."/>
            <person name="Gonzalez J."/>
            <person name="Henrissat B."/>
            <person name="Kuo A."/>
            <person name="Liang C."/>
            <person name="Lipzen A."/>
            <person name="Lutzoni F."/>
            <person name="Magnuson J."/>
            <person name="Mondo S."/>
            <person name="Nolan M."/>
            <person name="Ohm R."/>
            <person name="Pangilinan J."/>
            <person name="Park H.-J."/>
            <person name="Ramirez L."/>
            <person name="Alfaro M."/>
            <person name="Sun H."/>
            <person name="Tritt A."/>
            <person name="Yoshinaga Y."/>
            <person name="Zwiers L.-H."/>
            <person name="Turgeon B."/>
            <person name="Goodwin S."/>
            <person name="Spatafora J."/>
            <person name="Crous P."/>
            <person name="Grigoriev I."/>
        </authorList>
    </citation>
    <scope>NUCLEOTIDE SEQUENCE</scope>
    <source>
        <strain evidence="2">CBS 116435</strain>
    </source>
</reference>
<accession>A0A9P4UKJ8</accession>
<dbReference type="Proteomes" id="UP000799441">
    <property type="component" value="Unassembled WGS sequence"/>
</dbReference>
<name>A0A9P4UKJ8_9PEZI</name>
<protein>
    <submittedName>
        <fullName evidence="2">Uncharacterized protein</fullName>
    </submittedName>
</protein>
<gene>
    <name evidence="2" type="ORF">K431DRAFT_289767</name>
</gene>
<feature type="region of interest" description="Disordered" evidence="1">
    <location>
        <begin position="110"/>
        <end position="188"/>
    </location>
</feature>
<comment type="caution">
    <text evidence="2">The sequence shown here is derived from an EMBL/GenBank/DDBJ whole genome shotgun (WGS) entry which is preliminary data.</text>
</comment>
<sequence length="188" mass="20585">MSPAASYPPAPSPYTHLSTTPLWQAWPSAAPPYYEHNHSGISPLPAQSYYSTRASTVDSGYCEPSVYTRPFELEYQTFGEGEQTSSHQVVHPLDAAAPTFAPMHSAFSRLKSTKEETGSPCDLPSLPHASESLDRRNHAVPPLRRRFSEHTLFSGREGTKTSLKQSQRSHRRGNSIPGTPTSPSFSGA</sequence>
<feature type="compositionally biased region" description="Polar residues" evidence="1">
    <location>
        <begin position="176"/>
        <end position="188"/>
    </location>
</feature>
<evidence type="ECO:0000313" key="3">
    <source>
        <dbReference type="Proteomes" id="UP000799441"/>
    </source>
</evidence>
<dbReference type="EMBL" id="MU003906">
    <property type="protein sequence ID" value="KAF2716010.1"/>
    <property type="molecule type" value="Genomic_DNA"/>
</dbReference>
<keyword evidence="3" id="KW-1185">Reference proteome</keyword>
<evidence type="ECO:0000313" key="2">
    <source>
        <dbReference type="EMBL" id="KAF2716010.1"/>
    </source>
</evidence>
<proteinExistence type="predicted"/>